<evidence type="ECO:0000313" key="1">
    <source>
        <dbReference type="EMBL" id="QHT79581.1"/>
    </source>
</evidence>
<accession>A0A6C0HG41</accession>
<name>A0A6C0HG41_9ZZZZ</name>
<protein>
    <submittedName>
        <fullName evidence="1">Uncharacterized protein</fullName>
    </submittedName>
</protein>
<organism evidence="1">
    <name type="scientific">viral metagenome</name>
    <dbReference type="NCBI Taxonomy" id="1070528"/>
    <lineage>
        <taxon>unclassified sequences</taxon>
        <taxon>metagenomes</taxon>
        <taxon>organismal metagenomes</taxon>
    </lineage>
</organism>
<sequence>MAAVYNYNFYQTTRLGDDVCDKSQQTVQNAHASTYMLSNYRPACPMSNAIDFATSQLNVNFTGSHQVGINGCNIDENSELSLTDLSKPACRISLQQRPFLTVPYMGRGMNNPLLESQMQQGDMAFNRKSINPLSEVSYGPYHTTPMIPSLQATVANPANLIEGVAADGWIRGGLPSRELIRDKEYAEGQKTCGGNF</sequence>
<dbReference type="EMBL" id="MN739950">
    <property type="protein sequence ID" value="QHT79581.1"/>
    <property type="molecule type" value="Genomic_DNA"/>
</dbReference>
<proteinExistence type="predicted"/>
<dbReference type="AlphaFoldDB" id="A0A6C0HG41"/>
<reference evidence="1" key="1">
    <citation type="journal article" date="2020" name="Nature">
        <title>Giant virus diversity and host interactions through global metagenomics.</title>
        <authorList>
            <person name="Schulz F."/>
            <person name="Roux S."/>
            <person name="Paez-Espino D."/>
            <person name="Jungbluth S."/>
            <person name="Walsh D.A."/>
            <person name="Denef V.J."/>
            <person name="McMahon K.D."/>
            <person name="Konstantinidis K.T."/>
            <person name="Eloe-Fadrosh E.A."/>
            <person name="Kyrpides N.C."/>
            <person name="Woyke T."/>
        </authorList>
    </citation>
    <scope>NUCLEOTIDE SEQUENCE</scope>
    <source>
        <strain evidence="1">GVMAG-M-3300023184-101</strain>
    </source>
</reference>